<dbReference type="AlphaFoldDB" id="A0A6M1TQX5"/>
<proteinExistence type="predicted"/>
<reference evidence="3 4" key="1">
    <citation type="submission" date="2020-02" db="EMBL/GenBank/DDBJ databases">
        <title>Rhodobacter translucens sp. nov., a novel bacterium isolated from activated sludge.</title>
        <authorList>
            <person name="Liu J."/>
        </authorList>
    </citation>
    <scope>NUCLEOTIDE SEQUENCE [LARGE SCALE GENOMIC DNA]</scope>
    <source>
        <strain evidence="3 4">HX-7-19</strain>
    </source>
</reference>
<accession>A0A6M1TQX5</accession>
<sequence>MAAGTGDRLVMVDLARTAALLGMAVFHLAFDLEMFGHLAPGTTVSGGWAIFARLVAGSFLFLSGVSLVLAHGEAIRWPGVWRRLGRLAAAAALVSGATWLAFPQAFVFFGILHSIALCSLIGLALIRLPGLVLLALAVAVVAVDRSVALEVMNPRWLAWTGLGSVAPLAVDFVPVFPWLGAVLAGMGAAKIAAGAGLWTRAAGLRAGPGLRRLAWPGRHSLLLYLIHQPVLIGLVWAGTQALG</sequence>
<comment type="caution">
    <text evidence="3">The sequence shown here is derived from an EMBL/GenBank/DDBJ whole genome shotgun (WGS) entry which is preliminary data.</text>
</comment>
<dbReference type="Pfam" id="PF07786">
    <property type="entry name" value="HGSNAT_cat"/>
    <property type="match status" value="1"/>
</dbReference>
<dbReference type="RefSeq" id="WP_165052648.1">
    <property type="nucleotide sequence ID" value="NZ_JAALFE010000021.1"/>
</dbReference>
<feature type="transmembrane region" description="Helical" evidence="1">
    <location>
        <begin position="114"/>
        <end position="144"/>
    </location>
</feature>
<evidence type="ECO:0000256" key="1">
    <source>
        <dbReference type="SAM" id="Phobius"/>
    </source>
</evidence>
<keyword evidence="1" id="KW-0472">Membrane</keyword>
<keyword evidence="4" id="KW-1185">Reference proteome</keyword>
<name>A0A6M1TQX5_9RHOB</name>
<evidence type="ECO:0000313" key="3">
    <source>
        <dbReference type="EMBL" id="NGQ92699.1"/>
    </source>
</evidence>
<feature type="domain" description="Heparan-alpha-glucosaminide N-acetyltransferase catalytic" evidence="2">
    <location>
        <begin position="8"/>
        <end position="229"/>
    </location>
</feature>
<dbReference type="Proteomes" id="UP000474758">
    <property type="component" value="Unassembled WGS sequence"/>
</dbReference>
<evidence type="ECO:0000313" key="4">
    <source>
        <dbReference type="Proteomes" id="UP000474758"/>
    </source>
</evidence>
<feature type="transmembrane region" description="Helical" evidence="1">
    <location>
        <begin position="221"/>
        <end position="239"/>
    </location>
</feature>
<feature type="transmembrane region" description="Helical" evidence="1">
    <location>
        <begin position="156"/>
        <end position="176"/>
    </location>
</feature>
<dbReference type="InterPro" id="IPR012429">
    <property type="entry name" value="HGSNAT_cat"/>
</dbReference>
<feature type="transmembrane region" description="Helical" evidence="1">
    <location>
        <begin position="12"/>
        <end position="30"/>
    </location>
</feature>
<feature type="transmembrane region" description="Helical" evidence="1">
    <location>
        <begin position="50"/>
        <end position="72"/>
    </location>
</feature>
<organism evidence="3 4">
    <name type="scientific">Paragemmobacter kunshanensis</name>
    <dbReference type="NCBI Taxonomy" id="2583234"/>
    <lineage>
        <taxon>Bacteria</taxon>
        <taxon>Pseudomonadati</taxon>
        <taxon>Pseudomonadota</taxon>
        <taxon>Alphaproteobacteria</taxon>
        <taxon>Rhodobacterales</taxon>
        <taxon>Paracoccaceae</taxon>
        <taxon>Paragemmobacter</taxon>
    </lineage>
</organism>
<keyword evidence="1" id="KW-0812">Transmembrane</keyword>
<dbReference type="EMBL" id="JAALFE010000021">
    <property type="protein sequence ID" value="NGQ92699.1"/>
    <property type="molecule type" value="Genomic_DNA"/>
</dbReference>
<protein>
    <submittedName>
        <fullName evidence="3">DUF1624 domain-containing protein</fullName>
    </submittedName>
</protein>
<evidence type="ECO:0000259" key="2">
    <source>
        <dbReference type="Pfam" id="PF07786"/>
    </source>
</evidence>
<feature type="transmembrane region" description="Helical" evidence="1">
    <location>
        <begin position="84"/>
        <end position="102"/>
    </location>
</feature>
<gene>
    <name evidence="3" type="ORF">G5V65_17540</name>
</gene>
<feature type="transmembrane region" description="Helical" evidence="1">
    <location>
        <begin position="182"/>
        <end position="201"/>
    </location>
</feature>
<keyword evidence="1" id="KW-1133">Transmembrane helix</keyword>